<evidence type="ECO:0000256" key="1">
    <source>
        <dbReference type="SAM" id="MobiDB-lite"/>
    </source>
</evidence>
<feature type="region of interest" description="Disordered" evidence="1">
    <location>
        <begin position="124"/>
        <end position="145"/>
    </location>
</feature>
<organism evidence="2 3">
    <name type="scientific">Nocardia terpenica</name>
    <dbReference type="NCBI Taxonomy" id="455432"/>
    <lineage>
        <taxon>Bacteria</taxon>
        <taxon>Bacillati</taxon>
        <taxon>Actinomycetota</taxon>
        <taxon>Actinomycetes</taxon>
        <taxon>Mycobacteriales</taxon>
        <taxon>Nocardiaceae</taxon>
        <taxon>Nocardia</taxon>
    </lineage>
</organism>
<feature type="region of interest" description="Disordered" evidence="1">
    <location>
        <begin position="1"/>
        <end position="85"/>
    </location>
</feature>
<evidence type="ECO:0000313" key="2">
    <source>
        <dbReference type="EMBL" id="KZM74196.1"/>
    </source>
</evidence>
<protein>
    <submittedName>
        <fullName evidence="2">Uncharacterized protein</fullName>
    </submittedName>
</protein>
<gene>
    <name evidence="2" type="ORF">AWN90_26175</name>
</gene>
<keyword evidence="3" id="KW-1185">Reference proteome</keyword>
<dbReference type="AlphaFoldDB" id="A0A164NBW9"/>
<comment type="caution">
    <text evidence="2">The sequence shown here is derived from an EMBL/GenBank/DDBJ whole genome shotgun (WGS) entry which is preliminary data.</text>
</comment>
<name>A0A164NBW9_9NOCA</name>
<accession>A0A164NBW9</accession>
<dbReference type="RefSeq" id="WP_067588147.1">
    <property type="nucleotide sequence ID" value="NZ_JABMCZ010000005.1"/>
</dbReference>
<evidence type="ECO:0000313" key="3">
    <source>
        <dbReference type="Proteomes" id="UP000076512"/>
    </source>
</evidence>
<reference evidence="2 3" key="1">
    <citation type="submission" date="2016-04" db="EMBL/GenBank/DDBJ databases">
        <authorList>
            <person name="Evans L.H."/>
            <person name="Alamgir A."/>
            <person name="Owens N."/>
            <person name="Weber N.D."/>
            <person name="Virtaneva K."/>
            <person name="Barbian K."/>
            <person name="Babar A."/>
            <person name="Rosenke K."/>
        </authorList>
    </citation>
    <scope>NUCLEOTIDE SEQUENCE [LARGE SCALE GENOMIC DNA]</scope>
    <source>
        <strain evidence="2 3">IFM 0406</strain>
    </source>
</reference>
<sequence>MDEYRSSRTEYRSASPTCGSERYSSGAELCSRTEPVPHAERRSTHTGAATRYRRSSSGNGYSGTCISAESGPRTECRGTGTQFGASAERGSRTEWCGTGTQFGASAERGSRTEWCGASAQFSAGAQLGSGGGDVDDYSGGVGGAE</sequence>
<dbReference type="Proteomes" id="UP000076512">
    <property type="component" value="Unassembled WGS sequence"/>
</dbReference>
<feature type="compositionally biased region" description="Basic and acidic residues" evidence="1">
    <location>
        <begin position="1"/>
        <end position="11"/>
    </location>
</feature>
<dbReference type="EMBL" id="LWGR01000006">
    <property type="protein sequence ID" value="KZM74196.1"/>
    <property type="molecule type" value="Genomic_DNA"/>
</dbReference>
<proteinExistence type="predicted"/>